<protein>
    <recommendedName>
        <fullName evidence="2">Major facilitator superfamily (MFS) profile domain-containing protein</fullName>
    </recommendedName>
</protein>
<organism evidence="3 4">
    <name type="scientific">Pyrobaculum oguniense (strain DSM 13380 / JCM 10595 / TE7)</name>
    <dbReference type="NCBI Taxonomy" id="698757"/>
    <lineage>
        <taxon>Archaea</taxon>
        <taxon>Thermoproteota</taxon>
        <taxon>Thermoprotei</taxon>
        <taxon>Thermoproteales</taxon>
        <taxon>Thermoproteaceae</taxon>
        <taxon>Pyrobaculum</taxon>
    </lineage>
</organism>
<evidence type="ECO:0000313" key="3">
    <source>
        <dbReference type="EMBL" id="AFA39633.1"/>
    </source>
</evidence>
<dbReference type="PROSITE" id="PS50850">
    <property type="entry name" value="MFS"/>
    <property type="match status" value="1"/>
</dbReference>
<reference evidence="3 4" key="1">
    <citation type="journal article" date="2012" name="Stand. Genomic Sci.">
        <title>Complete genome sequence of Pyrobaculum oguniense.</title>
        <authorList>
            <person name="Bernick D.L."/>
            <person name="Karplus K."/>
            <person name="Lui L.M."/>
            <person name="Coker J.K."/>
            <person name="Murphy J.N."/>
            <person name="Chan P.P."/>
            <person name="Cozen A.E."/>
            <person name="Lowe T.M."/>
        </authorList>
    </citation>
    <scope>NUCLEOTIDE SEQUENCE [LARGE SCALE GENOMIC DNA]</scope>
    <source>
        <strain evidence="3 4">TE7</strain>
    </source>
</reference>
<keyword evidence="1" id="KW-0812">Transmembrane</keyword>
<dbReference type="HOGENOM" id="CLU_1976626_0_0_2"/>
<feature type="transmembrane region" description="Helical" evidence="1">
    <location>
        <begin position="66"/>
        <end position="85"/>
    </location>
</feature>
<evidence type="ECO:0000259" key="2">
    <source>
        <dbReference type="PROSITE" id="PS50850"/>
    </source>
</evidence>
<keyword evidence="4" id="KW-1185">Reference proteome</keyword>
<name>H6Q9A4_PYROT</name>
<feature type="transmembrane region" description="Helical" evidence="1">
    <location>
        <begin position="28"/>
        <end position="54"/>
    </location>
</feature>
<dbReference type="STRING" id="698757.Pogu_1606"/>
<keyword evidence="1" id="KW-0472">Membrane</keyword>
<dbReference type="Proteomes" id="UP000009062">
    <property type="component" value="Chromosome"/>
</dbReference>
<sequence>MLRNLLLIGLIALVVSLALDLMLFTGPLVYPLILGTVIIGAGIFIGHTIVRNIVEDHPEFSSAAPYAKFLLYSIFLMVGLGAIFANFPQTAHVVQNVAWGVAIAAGIMLAPIIYALAKKMIKETKE</sequence>
<proteinExistence type="predicted"/>
<keyword evidence="1" id="KW-1133">Transmembrane helix</keyword>
<accession>H6Q9A4</accession>
<dbReference type="InterPro" id="IPR020846">
    <property type="entry name" value="MFS_dom"/>
</dbReference>
<dbReference type="eggNOG" id="arCOG01572">
    <property type="taxonomic scope" value="Archaea"/>
</dbReference>
<evidence type="ECO:0000313" key="4">
    <source>
        <dbReference type="Proteomes" id="UP000009062"/>
    </source>
</evidence>
<feature type="domain" description="Major facilitator superfamily (MFS) profile" evidence="2">
    <location>
        <begin position="1"/>
        <end position="126"/>
    </location>
</feature>
<dbReference type="GO" id="GO:0022857">
    <property type="term" value="F:transmembrane transporter activity"/>
    <property type="evidence" value="ECO:0007669"/>
    <property type="project" value="InterPro"/>
</dbReference>
<evidence type="ECO:0000256" key="1">
    <source>
        <dbReference type="SAM" id="Phobius"/>
    </source>
</evidence>
<dbReference type="KEGG" id="pog:Pogu_1606"/>
<gene>
    <name evidence="3" type="ordered locus">Pogu_1606</name>
</gene>
<dbReference type="EMBL" id="CP003316">
    <property type="protein sequence ID" value="AFA39633.1"/>
    <property type="molecule type" value="Genomic_DNA"/>
</dbReference>
<feature type="transmembrane region" description="Helical" evidence="1">
    <location>
        <begin position="97"/>
        <end position="117"/>
    </location>
</feature>
<dbReference type="AlphaFoldDB" id="H6Q9A4"/>